<evidence type="ECO:0000313" key="1">
    <source>
        <dbReference type="EMBL" id="MDA0182085.1"/>
    </source>
</evidence>
<dbReference type="EMBL" id="JAPDDP010000030">
    <property type="protein sequence ID" value="MDA0182085.1"/>
    <property type="molecule type" value="Genomic_DNA"/>
</dbReference>
<evidence type="ECO:0000313" key="2">
    <source>
        <dbReference type="Proteomes" id="UP001147653"/>
    </source>
</evidence>
<reference evidence="1" key="1">
    <citation type="submission" date="2022-10" db="EMBL/GenBank/DDBJ databases">
        <title>The WGS of Solirubrobacter phytolaccae KCTC 29190.</title>
        <authorList>
            <person name="Jiang Z."/>
        </authorList>
    </citation>
    <scope>NUCLEOTIDE SEQUENCE</scope>
    <source>
        <strain evidence="1">KCTC 29190</strain>
    </source>
</reference>
<proteinExistence type="predicted"/>
<sequence>MIIAFHREPRGRYHSIFTRPDGAVLKLQGGSYNKLGGGVRVPHDIAHLIVEQTLALRGGLWGVIAAGGLVMNLEYVGGKKPAHAEQRSWAITDAAGETLRQAEVVVRAVADALAGTAGSSLAGHMGERWAVPVTREQLELMGGQLRNSAARWNQVPEGGTLEMTWHTR</sequence>
<keyword evidence="2" id="KW-1185">Reference proteome</keyword>
<organism evidence="1 2">
    <name type="scientific">Solirubrobacter phytolaccae</name>
    <dbReference type="NCBI Taxonomy" id="1404360"/>
    <lineage>
        <taxon>Bacteria</taxon>
        <taxon>Bacillati</taxon>
        <taxon>Actinomycetota</taxon>
        <taxon>Thermoleophilia</taxon>
        <taxon>Solirubrobacterales</taxon>
        <taxon>Solirubrobacteraceae</taxon>
        <taxon>Solirubrobacter</taxon>
    </lineage>
</organism>
<name>A0A9X3NC25_9ACTN</name>
<accession>A0A9X3NC25</accession>
<dbReference type="Proteomes" id="UP001147653">
    <property type="component" value="Unassembled WGS sequence"/>
</dbReference>
<dbReference type="AlphaFoldDB" id="A0A9X3NC25"/>
<protein>
    <submittedName>
        <fullName evidence="1">Uncharacterized protein</fullName>
    </submittedName>
</protein>
<gene>
    <name evidence="1" type="ORF">OJ997_17400</name>
</gene>
<dbReference type="RefSeq" id="WP_270026444.1">
    <property type="nucleotide sequence ID" value="NZ_JAPDDP010000030.1"/>
</dbReference>
<comment type="caution">
    <text evidence="1">The sequence shown here is derived from an EMBL/GenBank/DDBJ whole genome shotgun (WGS) entry which is preliminary data.</text>
</comment>